<feature type="domain" description="DUF4132" evidence="1">
    <location>
        <begin position="833"/>
        <end position="1010"/>
    </location>
</feature>
<comment type="caution">
    <text evidence="2">The sequence shown here is derived from an EMBL/GenBank/DDBJ whole genome shotgun (WGS) entry which is preliminary data.</text>
</comment>
<dbReference type="InterPro" id="IPR025406">
    <property type="entry name" value="DUF4132"/>
</dbReference>
<evidence type="ECO:0000313" key="2">
    <source>
        <dbReference type="EMBL" id="MBC6467264.1"/>
    </source>
</evidence>
<gene>
    <name evidence="2" type="ORF">HKK74_17410</name>
</gene>
<proteinExistence type="predicted"/>
<evidence type="ECO:0000313" key="3">
    <source>
        <dbReference type="Proteomes" id="UP000805614"/>
    </source>
</evidence>
<sequence>MTDHRTAADEDVLLLPSSLRRQLHPRRGGHPGTRIQTLPAAPTWIPEKIAKELGKDPGLVNRLADPDWCDRVRRHLEGEPDPMGAAALRLLLEVAPSERRGKDLRNWRPVVWNIDVDGWVHAHGVAFAACALVETGTLDFEVEAAGRDWKLRLDRDGAIHWDLEVAQRMRILLAAASDEEFQDAVDRLAEHRTNPARKVLVSYLVPTRLDWLEECGADDTWGIAWTLLCHTFSTPGQLAQEDVFNRESCSTGLFVTLADAAGEDALPLFLDALDRDRVYGKEKQLVEVIGLMPYDVAFQALLDRRSRPEVPTVLAKAMTRFPARALRLLAAGRSDLLAEHVRAHPEVTAALLPDLPDAERAAVEEVIAADPRVPDAAPDELPPLLADPPWTRKRKKAKPVVITGLTPPEGRELAWLDGERDAWAASNPVRNQFWRIPADTDWGLKVKECRTSGRHWDDLFPQGPEEVVRPLLADWKEPEYHYWSEADVPWVRSVLGRYGTDAIPLALSAARVAPAACGKLLGPCLSADVAALAAALLAKKAGRRPAVAWLGRHGVAAARYLFAPALGKAGKDRRNAEAALHVIASDTGIGPVVAEARAAGDEVGDAIEALLNADPLEKLPSKIPVPGEWAAVGALPQILLRGRERALPAEAAGHVVTMLAISKQGEVYAGVEAVREMCDPRSLEDFAWELFERWELHGSPVPDGWALAQLGWLGGDETVRRLTPLIRTWPTAGGIHKATVGLDALGTIGTEIALMHLHGISRNAPSKSLKRRAQDKIQEIADGLGLDAERLADRLVPDFGLDADGTMVLDYGPRSFTVGFDHTLTPFVLDGDGKRLKSLPKPSAKDDQELAPAAHQRFTAVKKEARSAATEQIRRLERAMATRRRWTAAEFQDHFVSHPLIWNVARRLVWLADGRGFRIAEDRSFANVNDDALTLADSAEIGIAHPLDLGDEVKLWREVFEDYELSQPFPQIDRPTYALTDEERQAGRLIRFEGTTVRSVWLFGLSWRGWLRESPRLLSRPLPGTGRALVELHPGLAPHDPEEVPEQRLAAIRLNGTGDLDPVAVSEIIGDLARMQ</sequence>
<dbReference type="Proteomes" id="UP000805614">
    <property type="component" value="Unassembled WGS sequence"/>
</dbReference>
<dbReference type="RefSeq" id="WP_187244282.1">
    <property type="nucleotide sequence ID" value="NZ_BAAAOK010000005.1"/>
</dbReference>
<dbReference type="EMBL" id="JABVEC010000012">
    <property type="protein sequence ID" value="MBC6467264.1"/>
    <property type="molecule type" value="Genomic_DNA"/>
</dbReference>
<name>A0ABR7LRP7_9ACTN</name>
<organism evidence="2 3">
    <name type="scientific">Actinomadura alba</name>
    <dbReference type="NCBI Taxonomy" id="406431"/>
    <lineage>
        <taxon>Bacteria</taxon>
        <taxon>Bacillati</taxon>
        <taxon>Actinomycetota</taxon>
        <taxon>Actinomycetes</taxon>
        <taxon>Streptosporangiales</taxon>
        <taxon>Thermomonosporaceae</taxon>
        <taxon>Actinomadura</taxon>
    </lineage>
</organism>
<dbReference type="Pfam" id="PF13569">
    <property type="entry name" value="DUF4132"/>
    <property type="match status" value="1"/>
</dbReference>
<evidence type="ECO:0000259" key="1">
    <source>
        <dbReference type="Pfam" id="PF13569"/>
    </source>
</evidence>
<protein>
    <submittedName>
        <fullName evidence="2">DUF4132 domain-containing protein</fullName>
    </submittedName>
</protein>
<accession>A0ABR7LRP7</accession>
<keyword evidence="3" id="KW-1185">Reference proteome</keyword>
<reference evidence="2 3" key="1">
    <citation type="submission" date="2020-06" db="EMBL/GenBank/DDBJ databases">
        <title>Actinomadura xiongansis sp. nov., isolated from soil of Baiyangdian.</title>
        <authorList>
            <person name="Zhang X."/>
        </authorList>
    </citation>
    <scope>NUCLEOTIDE SEQUENCE [LARGE SCALE GENOMIC DNA]</scope>
    <source>
        <strain evidence="2 3">HBUM206468</strain>
    </source>
</reference>